<dbReference type="EMBL" id="VRMN01000001">
    <property type="protein sequence ID" value="KAA8499936.1"/>
    <property type="molecule type" value="Genomic_DNA"/>
</dbReference>
<keyword evidence="4" id="KW-1185">Reference proteome</keyword>
<protein>
    <submittedName>
        <fullName evidence="3">tRNA-specific adenosine deaminase 2</fullName>
    </submittedName>
</protein>
<dbReference type="OrthoDB" id="1701769at2759"/>
<dbReference type="InterPro" id="IPR002125">
    <property type="entry name" value="CMP_dCMP_dom"/>
</dbReference>
<keyword evidence="1" id="KW-0378">Hydrolase</keyword>
<accession>A0A5J4Z855</accession>
<dbReference type="PANTHER" id="PTHR11079:SF149">
    <property type="entry name" value="TRNA-SPECIFIC ADENOSINE DEAMINASE 2"/>
    <property type="match status" value="1"/>
</dbReference>
<dbReference type="PANTHER" id="PTHR11079">
    <property type="entry name" value="CYTOSINE DEAMINASE FAMILY MEMBER"/>
    <property type="match status" value="1"/>
</dbReference>
<dbReference type="SUPFAM" id="SSF53927">
    <property type="entry name" value="Cytidine deaminase-like"/>
    <property type="match status" value="1"/>
</dbReference>
<dbReference type="GO" id="GO:0052717">
    <property type="term" value="F:tRNA-specific adenosine-34 deaminase activity"/>
    <property type="evidence" value="ECO:0007669"/>
    <property type="project" value="TreeGrafter"/>
</dbReference>
<dbReference type="Proteomes" id="UP000324585">
    <property type="component" value="Unassembled WGS sequence"/>
</dbReference>
<name>A0A5J4Z855_PORPP</name>
<dbReference type="Gene3D" id="3.40.140.10">
    <property type="entry name" value="Cytidine Deaminase, domain 2"/>
    <property type="match status" value="1"/>
</dbReference>
<evidence type="ECO:0000256" key="1">
    <source>
        <dbReference type="ARBA" id="ARBA00022801"/>
    </source>
</evidence>
<feature type="domain" description="CMP/dCMP-type deaminase" evidence="2">
    <location>
        <begin position="4"/>
        <end position="127"/>
    </location>
</feature>
<sequence length="182" mass="20261">MEPLDHEWFMREALAEARAAFERGEVPVGCVLVDARTREIVGRGSNRCNERMNATRHAELEAFEDWWASSGSNHKAGNASVELVVYVTVEPCIMCAAMLIELLRSNADTAARRLVVFGCRNERFGGCGTVRDVHTGCWAVPAGEGLEIIDGVLKDEAVHLLERFFEQTNPLAPVPRVKRPRK</sequence>
<dbReference type="PROSITE" id="PS51747">
    <property type="entry name" value="CYT_DCMP_DEAMINASES_2"/>
    <property type="match status" value="1"/>
</dbReference>
<dbReference type="AlphaFoldDB" id="A0A5J4Z855"/>
<reference evidence="4" key="1">
    <citation type="journal article" date="2019" name="Nat. Commun.">
        <title>Expansion of phycobilisome linker gene families in mesophilic red algae.</title>
        <authorList>
            <person name="Lee J."/>
            <person name="Kim D."/>
            <person name="Bhattacharya D."/>
            <person name="Yoon H.S."/>
        </authorList>
    </citation>
    <scope>NUCLEOTIDE SEQUENCE [LARGE SCALE GENOMIC DNA]</scope>
    <source>
        <strain evidence="4">CCMP 1328</strain>
    </source>
</reference>
<dbReference type="OMA" id="PCQMCAG"/>
<dbReference type="CDD" id="cd01285">
    <property type="entry name" value="nucleoside_deaminase"/>
    <property type="match status" value="1"/>
</dbReference>
<comment type="caution">
    <text evidence="3">The sequence shown here is derived from an EMBL/GenBank/DDBJ whole genome shotgun (WGS) entry which is preliminary data.</text>
</comment>
<organism evidence="3 4">
    <name type="scientific">Porphyridium purpureum</name>
    <name type="common">Red alga</name>
    <name type="synonym">Porphyridium cruentum</name>
    <dbReference type="NCBI Taxonomy" id="35688"/>
    <lineage>
        <taxon>Eukaryota</taxon>
        <taxon>Rhodophyta</taxon>
        <taxon>Bangiophyceae</taxon>
        <taxon>Porphyridiales</taxon>
        <taxon>Porphyridiaceae</taxon>
        <taxon>Porphyridium</taxon>
    </lineage>
</organism>
<dbReference type="Pfam" id="PF00383">
    <property type="entry name" value="dCMP_cyt_deam_1"/>
    <property type="match status" value="1"/>
</dbReference>
<dbReference type="GO" id="GO:0002100">
    <property type="term" value="P:tRNA wobble adenosine to inosine editing"/>
    <property type="evidence" value="ECO:0007669"/>
    <property type="project" value="TreeGrafter"/>
</dbReference>
<evidence type="ECO:0000313" key="3">
    <source>
        <dbReference type="EMBL" id="KAA8499936.1"/>
    </source>
</evidence>
<gene>
    <name evidence="3" type="ORF">FVE85_7521</name>
</gene>
<proteinExistence type="predicted"/>
<dbReference type="InterPro" id="IPR016193">
    <property type="entry name" value="Cytidine_deaminase-like"/>
</dbReference>
<evidence type="ECO:0000313" key="4">
    <source>
        <dbReference type="Proteomes" id="UP000324585"/>
    </source>
</evidence>
<evidence type="ECO:0000259" key="2">
    <source>
        <dbReference type="PROSITE" id="PS51747"/>
    </source>
</evidence>